<proteinExistence type="predicted"/>
<sequence length="53" mass="6093">MNKFIGQHPLLVPIQFLIYTDVRFINILMEQNIIKVAQRLMKSPSIAVLGNII</sequence>
<evidence type="ECO:0000313" key="1">
    <source>
        <dbReference type="EMBL" id="MPN36003.1"/>
    </source>
</evidence>
<gene>
    <name evidence="1" type="ORF">SDC9_183508</name>
</gene>
<comment type="caution">
    <text evidence="1">The sequence shown here is derived from an EMBL/GenBank/DDBJ whole genome shotgun (WGS) entry which is preliminary data.</text>
</comment>
<dbReference type="EMBL" id="VSSQ01089908">
    <property type="protein sequence ID" value="MPN36003.1"/>
    <property type="molecule type" value="Genomic_DNA"/>
</dbReference>
<organism evidence="1">
    <name type="scientific">bioreactor metagenome</name>
    <dbReference type="NCBI Taxonomy" id="1076179"/>
    <lineage>
        <taxon>unclassified sequences</taxon>
        <taxon>metagenomes</taxon>
        <taxon>ecological metagenomes</taxon>
    </lineage>
</organism>
<accession>A0A645HK44</accession>
<reference evidence="1" key="1">
    <citation type="submission" date="2019-08" db="EMBL/GenBank/DDBJ databases">
        <authorList>
            <person name="Kucharzyk K."/>
            <person name="Murdoch R.W."/>
            <person name="Higgins S."/>
            <person name="Loffler F."/>
        </authorList>
    </citation>
    <scope>NUCLEOTIDE SEQUENCE</scope>
</reference>
<protein>
    <submittedName>
        <fullName evidence="1">Uncharacterized protein</fullName>
    </submittedName>
</protein>
<dbReference type="AlphaFoldDB" id="A0A645HK44"/>
<name>A0A645HK44_9ZZZZ</name>